<proteinExistence type="inferred from homology"/>
<comment type="similarity">
    <text evidence="1">Belongs to the PPR family. P subfamily.</text>
</comment>
<dbReference type="InterPro" id="IPR050667">
    <property type="entry name" value="PPR-containing_protein"/>
</dbReference>
<evidence type="ECO:0000256" key="1">
    <source>
        <dbReference type="ARBA" id="ARBA00007626"/>
    </source>
</evidence>
<dbReference type="InterPro" id="IPR002885">
    <property type="entry name" value="PPR_rpt"/>
</dbReference>
<dbReference type="NCBIfam" id="TIGR00756">
    <property type="entry name" value="PPR"/>
    <property type="match status" value="2"/>
</dbReference>
<dbReference type="AlphaFoldDB" id="A0A9Q1K8H1"/>
<keyword evidence="2" id="KW-0677">Repeat</keyword>
<comment type="caution">
    <text evidence="4">The sequence shown here is derived from an EMBL/GenBank/DDBJ whole genome shotgun (WGS) entry which is preliminary data.</text>
</comment>
<reference evidence="4" key="1">
    <citation type="submission" date="2022-04" db="EMBL/GenBank/DDBJ databases">
        <title>Carnegiea gigantea Genome sequencing and assembly v2.</title>
        <authorList>
            <person name="Copetti D."/>
            <person name="Sanderson M.J."/>
            <person name="Burquez A."/>
            <person name="Wojciechowski M.F."/>
        </authorList>
    </citation>
    <scope>NUCLEOTIDE SEQUENCE</scope>
    <source>
        <strain evidence="4">SGP5-SGP5p</strain>
        <tissue evidence="4">Aerial part</tissue>
    </source>
</reference>
<dbReference type="PANTHER" id="PTHR47939:SF13">
    <property type="entry name" value="OS03G0201400 PROTEIN"/>
    <property type="match status" value="1"/>
</dbReference>
<dbReference type="PROSITE" id="PS51375">
    <property type="entry name" value="PPR"/>
    <property type="match status" value="2"/>
</dbReference>
<dbReference type="OrthoDB" id="185373at2759"/>
<evidence type="ECO:0000256" key="2">
    <source>
        <dbReference type="ARBA" id="ARBA00022737"/>
    </source>
</evidence>
<accession>A0A9Q1K8H1</accession>
<evidence type="ECO:0000256" key="3">
    <source>
        <dbReference type="PROSITE-ProRule" id="PRU00708"/>
    </source>
</evidence>
<evidence type="ECO:0008006" key="6">
    <source>
        <dbReference type="Google" id="ProtNLM"/>
    </source>
</evidence>
<dbReference type="PANTHER" id="PTHR47939">
    <property type="entry name" value="MEMBRANE-ASSOCIATED SALT-INDUCIBLE PROTEIN-LIKE"/>
    <property type="match status" value="1"/>
</dbReference>
<protein>
    <recommendedName>
        <fullName evidence="6">Pentatricopeptide repeat-containing protein</fullName>
    </recommendedName>
</protein>
<organism evidence="4 5">
    <name type="scientific">Carnegiea gigantea</name>
    <dbReference type="NCBI Taxonomy" id="171969"/>
    <lineage>
        <taxon>Eukaryota</taxon>
        <taxon>Viridiplantae</taxon>
        <taxon>Streptophyta</taxon>
        <taxon>Embryophyta</taxon>
        <taxon>Tracheophyta</taxon>
        <taxon>Spermatophyta</taxon>
        <taxon>Magnoliopsida</taxon>
        <taxon>eudicotyledons</taxon>
        <taxon>Gunneridae</taxon>
        <taxon>Pentapetalae</taxon>
        <taxon>Caryophyllales</taxon>
        <taxon>Cactineae</taxon>
        <taxon>Cactaceae</taxon>
        <taxon>Cactoideae</taxon>
        <taxon>Echinocereeae</taxon>
        <taxon>Carnegiea</taxon>
    </lineage>
</organism>
<evidence type="ECO:0000313" key="5">
    <source>
        <dbReference type="Proteomes" id="UP001153076"/>
    </source>
</evidence>
<evidence type="ECO:0000313" key="4">
    <source>
        <dbReference type="EMBL" id="KAJ8438622.1"/>
    </source>
</evidence>
<feature type="repeat" description="PPR" evidence="3">
    <location>
        <begin position="114"/>
        <end position="148"/>
    </location>
</feature>
<dbReference type="EMBL" id="JAKOGI010000247">
    <property type="protein sequence ID" value="KAJ8438622.1"/>
    <property type="molecule type" value="Genomic_DNA"/>
</dbReference>
<dbReference type="Gene3D" id="1.25.40.10">
    <property type="entry name" value="Tetratricopeptide repeat domain"/>
    <property type="match status" value="1"/>
</dbReference>
<feature type="repeat" description="PPR" evidence="3">
    <location>
        <begin position="149"/>
        <end position="183"/>
    </location>
</feature>
<dbReference type="Proteomes" id="UP001153076">
    <property type="component" value="Unassembled WGS sequence"/>
</dbReference>
<name>A0A9Q1K8H1_9CARY</name>
<dbReference type="Pfam" id="PF01535">
    <property type="entry name" value="PPR"/>
    <property type="match status" value="1"/>
</dbReference>
<sequence>MLTIRTIIKARNSISVSNSISDQFSQLFSTSSTLSPTLSKPAAAPTTAYHDDLVNEAGRARDFRRVRHLLIKRINEGCFSSKDTFRFITNTESLLALLHDLFECIASVPKGVPRRSALDAFINRLCKLGFVKDALQVLDKMRQRKLEINAYSYHPVLNALTSKKDVEGALRVLEGMKAIGINPDTTSYNYILTAYCVQGEAIEAGDLLEMMLGEKGVKADARTYDAMVLGACRAGKVEGALAMKFVMSFAGRERGADKENLELLGNGFLKLGRFEDAKRVAGEMFKRALPMGQKLRNF</sequence>
<dbReference type="Pfam" id="PF13812">
    <property type="entry name" value="PPR_3"/>
    <property type="match status" value="1"/>
</dbReference>
<gene>
    <name evidence="4" type="ORF">Cgig2_017960</name>
</gene>
<dbReference type="InterPro" id="IPR011990">
    <property type="entry name" value="TPR-like_helical_dom_sf"/>
</dbReference>
<keyword evidence="5" id="KW-1185">Reference proteome</keyword>